<evidence type="ECO:0000256" key="2">
    <source>
        <dbReference type="SAM" id="MobiDB-lite"/>
    </source>
</evidence>
<sequence length="845" mass="91395">MQPFQLPEFYLPHPARLNTHLDRAREHSKAWAYRTGILGDDDTGPPVWTEDDYDSHDYALLTAYTHPEASGPLLDLMTDWYVWVFYFDDHFLERFKRTRDIAAAKEYLARLPAFMPPEAGAGPPPEPANAVERGLADLWARTVPLMSDAWRERFAESTHHLLHESLLELANIDDGHVPNPIDYVQMRRRVGGAPWSAGLVEVATGAEVPARVAATRPLRVLRDTFSDAVHLRNDIFSYQRETEDEGELNNGVLVMERFFDVEPQRAADITNDLLTSRMQQFENTALTELPLLFEEHDLDDAARLAVLRYAHGLQDWQSGGQAWHERSSRYMNKNLTPTTTPTPGPDTAPGAGPGSASGVAPRLGLGSRSTTVPGLGSGSASRAESVRGLGAGSGAGLVPTGLPEVAGLLKHAASPVRIRSLTRPPGPVPVGEFHVPDVPPPRPALANPQAAALREHAATWAREMGIVSDDGPAAWTPEAFDAADYPTLTALTHPHASGPELKLANDWTMWAFHLDDVLVDRFKRPRDYLGAKAYLDHLRHLMPLPPAEAGAAADACSVPAEPSQDSCEETAPCPAEAPDPVEQGLADLWTRTAETLPADAQAALATGLGDFMDGTLLELAGLVQNRVPDPVDYIETRRKTSGAELAGTLLRYTVAGDVPEAVMSADPVLALREAFADVGGFRNDLVSYRKETEVEGGNANAVTAVQRFLDTDARRAAEIVADAARARSRQFDRIAAIDLPILATEHNLDTATRESLTRYVEALRLWTAGHHHWSTTTPRYTTPPDAAPTNPPHNATPPNATFECGGGVSRGRGSGARLRIGPTGLGTSAARVRPPAPATPGGGRS</sequence>
<evidence type="ECO:0000256" key="1">
    <source>
        <dbReference type="ARBA" id="ARBA00023239"/>
    </source>
</evidence>
<evidence type="ECO:0000313" key="4">
    <source>
        <dbReference type="Proteomes" id="UP001597063"/>
    </source>
</evidence>
<feature type="region of interest" description="Disordered" evidence="2">
    <location>
        <begin position="773"/>
        <end position="845"/>
    </location>
</feature>
<gene>
    <name evidence="3" type="ORF">ACFQZM_27540</name>
</gene>
<feature type="region of interest" description="Disordered" evidence="2">
    <location>
        <begin position="332"/>
        <end position="384"/>
    </location>
</feature>
<dbReference type="EMBL" id="JBHTGP010000013">
    <property type="protein sequence ID" value="MFD0688277.1"/>
    <property type="molecule type" value="Genomic_DNA"/>
</dbReference>
<feature type="compositionally biased region" description="Pro residues" evidence="2">
    <location>
        <begin position="785"/>
        <end position="795"/>
    </location>
</feature>
<feature type="compositionally biased region" description="Gly residues" evidence="2">
    <location>
        <begin position="804"/>
        <end position="814"/>
    </location>
</feature>
<feature type="region of interest" description="Disordered" evidence="2">
    <location>
        <begin position="555"/>
        <end position="577"/>
    </location>
</feature>
<dbReference type="SUPFAM" id="SSF48576">
    <property type="entry name" value="Terpenoid synthases"/>
    <property type="match status" value="2"/>
</dbReference>
<feature type="compositionally biased region" description="Polar residues" evidence="2">
    <location>
        <begin position="367"/>
        <end position="382"/>
    </location>
</feature>
<keyword evidence="1" id="KW-0456">Lyase</keyword>
<dbReference type="SFLD" id="SFLDS00005">
    <property type="entry name" value="Isoprenoid_Synthase_Type_I"/>
    <property type="match status" value="2"/>
</dbReference>
<dbReference type="Pfam" id="PF19086">
    <property type="entry name" value="Terpene_syn_C_2"/>
    <property type="match status" value="2"/>
</dbReference>
<comment type="caution">
    <text evidence="3">The sequence shown here is derived from an EMBL/GenBank/DDBJ whole genome shotgun (WGS) entry which is preliminary data.</text>
</comment>
<accession>A0ABW2XP35</accession>
<evidence type="ECO:0008006" key="5">
    <source>
        <dbReference type="Google" id="ProtNLM"/>
    </source>
</evidence>
<organism evidence="3 4">
    <name type="scientific">Actinomadura fibrosa</name>
    <dbReference type="NCBI Taxonomy" id="111802"/>
    <lineage>
        <taxon>Bacteria</taxon>
        <taxon>Bacillati</taxon>
        <taxon>Actinomycetota</taxon>
        <taxon>Actinomycetes</taxon>
        <taxon>Streptosporangiales</taxon>
        <taxon>Thermomonosporaceae</taxon>
        <taxon>Actinomadura</taxon>
    </lineage>
</organism>
<dbReference type="InterPro" id="IPR034686">
    <property type="entry name" value="Terpene_cyclase-like_2"/>
</dbReference>
<keyword evidence="4" id="KW-1185">Reference proteome</keyword>
<dbReference type="RefSeq" id="WP_131762639.1">
    <property type="nucleotide sequence ID" value="NZ_CAACUY010000243.1"/>
</dbReference>
<dbReference type="PANTHER" id="PTHR35201:SF4">
    <property type="entry name" value="BETA-PINACENE SYNTHASE-RELATED"/>
    <property type="match status" value="1"/>
</dbReference>
<dbReference type="SFLD" id="SFLDG01020">
    <property type="entry name" value="Terpene_Cyclase_Like_2"/>
    <property type="match status" value="2"/>
</dbReference>
<dbReference type="InterPro" id="IPR008949">
    <property type="entry name" value="Isoprenoid_synthase_dom_sf"/>
</dbReference>
<protein>
    <recommendedName>
        <fullName evidence="5">Terpene synthase</fullName>
    </recommendedName>
</protein>
<feature type="compositionally biased region" description="Low complexity" evidence="2">
    <location>
        <begin position="347"/>
        <end position="361"/>
    </location>
</feature>
<evidence type="ECO:0000313" key="3">
    <source>
        <dbReference type="EMBL" id="MFD0688277.1"/>
    </source>
</evidence>
<dbReference type="Gene3D" id="1.10.600.10">
    <property type="entry name" value="Farnesyl Diphosphate Synthase"/>
    <property type="match status" value="2"/>
</dbReference>
<reference evidence="4" key="1">
    <citation type="journal article" date="2019" name="Int. J. Syst. Evol. Microbiol.">
        <title>The Global Catalogue of Microorganisms (GCM) 10K type strain sequencing project: providing services to taxonomists for standard genome sequencing and annotation.</title>
        <authorList>
            <consortium name="The Broad Institute Genomics Platform"/>
            <consortium name="The Broad Institute Genome Sequencing Center for Infectious Disease"/>
            <person name="Wu L."/>
            <person name="Ma J."/>
        </authorList>
    </citation>
    <scope>NUCLEOTIDE SEQUENCE [LARGE SCALE GENOMIC DNA]</scope>
    <source>
        <strain evidence="4">JCM 9371</strain>
    </source>
</reference>
<name>A0ABW2XP35_9ACTN</name>
<dbReference type="PANTHER" id="PTHR35201">
    <property type="entry name" value="TERPENE SYNTHASE"/>
    <property type="match status" value="1"/>
</dbReference>
<proteinExistence type="predicted"/>
<dbReference type="Proteomes" id="UP001597063">
    <property type="component" value="Unassembled WGS sequence"/>
</dbReference>